<evidence type="ECO:0000256" key="4">
    <source>
        <dbReference type="ARBA" id="ARBA00023136"/>
    </source>
</evidence>
<proteinExistence type="inferred from homology"/>
<keyword evidence="11" id="KW-1185">Reference proteome</keyword>
<dbReference type="GO" id="GO:0016020">
    <property type="term" value="C:membrane"/>
    <property type="evidence" value="ECO:0007669"/>
    <property type="project" value="UniProtKB-SubCell"/>
</dbReference>
<dbReference type="EnsemblFungi" id="EJT77882">
    <property type="protein sequence ID" value="EJT77882"/>
    <property type="gene ID" value="GGTG_02985"/>
</dbReference>
<reference evidence="9" key="3">
    <citation type="submission" date="2010-09" db="EMBL/GenBank/DDBJ databases">
        <title>Annotation of Gaeumannomyces graminis var. tritici R3-111a-1.</title>
        <authorList>
            <consortium name="The Broad Institute Genome Sequencing Platform"/>
            <person name="Ma L.-J."/>
            <person name="Dead R."/>
            <person name="Young S.K."/>
            <person name="Zeng Q."/>
            <person name="Gargeya S."/>
            <person name="Fitzgerald M."/>
            <person name="Haas B."/>
            <person name="Abouelleil A."/>
            <person name="Alvarado L."/>
            <person name="Arachchi H.M."/>
            <person name="Berlin A."/>
            <person name="Brown A."/>
            <person name="Chapman S.B."/>
            <person name="Chen Z."/>
            <person name="Dunbar C."/>
            <person name="Freedman E."/>
            <person name="Gearin G."/>
            <person name="Gellesch M."/>
            <person name="Goldberg J."/>
            <person name="Griggs A."/>
            <person name="Gujja S."/>
            <person name="Heiman D."/>
            <person name="Howarth C."/>
            <person name="Larson L."/>
            <person name="Lui A."/>
            <person name="MacDonald P.J.P."/>
            <person name="Mehta T."/>
            <person name="Montmayeur A."/>
            <person name="Murphy C."/>
            <person name="Neiman D."/>
            <person name="Pearson M."/>
            <person name="Priest M."/>
            <person name="Roberts A."/>
            <person name="Saif S."/>
            <person name="Shea T."/>
            <person name="Shenoy N."/>
            <person name="Sisk P."/>
            <person name="Stolte C."/>
            <person name="Sykes S."/>
            <person name="Yandava C."/>
            <person name="Wortman J."/>
            <person name="Nusbaum C."/>
            <person name="Birren B."/>
        </authorList>
    </citation>
    <scope>NUCLEOTIDE SEQUENCE</scope>
    <source>
        <strain evidence="9">R3-111a-1</strain>
    </source>
</reference>
<dbReference type="eggNOG" id="ENOG502T6VH">
    <property type="taxonomic scope" value="Eukaryota"/>
</dbReference>
<evidence type="ECO:0000256" key="6">
    <source>
        <dbReference type="SAM" id="MobiDB-lite"/>
    </source>
</evidence>
<feature type="region of interest" description="Disordered" evidence="6">
    <location>
        <begin position="416"/>
        <end position="436"/>
    </location>
</feature>
<dbReference type="InterPro" id="IPR052337">
    <property type="entry name" value="SAT4-like"/>
</dbReference>
<evidence type="ECO:0000256" key="2">
    <source>
        <dbReference type="ARBA" id="ARBA00022692"/>
    </source>
</evidence>
<dbReference type="PANTHER" id="PTHR33048:SF155">
    <property type="entry name" value="INTEGRAL MEMBRANE PROTEIN"/>
    <property type="match status" value="1"/>
</dbReference>
<reference evidence="9" key="2">
    <citation type="submission" date="2010-07" db="EMBL/GenBank/DDBJ databases">
        <authorList>
            <consortium name="The Broad Institute Genome Sequencing Platform"/>
            <consortium name="Broad Institute Genome Sequencing Center for Infectious Disease"/>
            <person name="Ma L.-J."/>
            <person name="Dead R."/>
            <person name="Young S."/>
            <person name="Zeng Q."/>
            <person name="Koehrsen M."/>
            <person name="Alvarado L."/>
            <person name="Berlin A."/>
            <person name="Chapman S.B."/>
            <person name="Chen Z."/>
            <person name="Freedman E."/>
            <person name="Gellesch M."/>
            <person name="Goldberg J."/>
            <person name="Griggs A."/>
            <person name="Gujja S."/>
            <person name="Heilman E.R."/>
            <person name="Heiman D."/>
            <person name="Hepburn T."/>
            <person name="Howarth C."/>
            <person name="Jen D."/>
            <person name="Larson L."/>
            <person name="Mehta T."/>
            <person name="Neiman D."/>
            <person name="Pearson M."/>
            <person name="Roberts A."/>
            <person name="Saif S."/>
            <person name="Shea T."/>
            <person name="Shenoy N."/>
            <person name="Sisk P."/>
            <person name="Stolte C."/>
            <person name="Sykes S."/>
            <person name="Walk T."/>
            <person name="White J."/>
            <person name="Yandava C."/>
            <person name="Haas B."/>
            <person name="Nusbaum C."/>
            <person name="Birren B."/>
        </authorList>
    </citation>
    <scope>NUCLEOTIDE SEQUENCE</scope>
    <source>
        <strain evidence="9">R3-111a-1</strain>
    </source>
</reference>
<evidence type="ECO:0000256" key="1">
    <source>
        <dbReference type="ARBA" id="ARBA00004141"/>
    </source>
</evidence>
<accession>J3NNX9</accession>
<dbReference type="HOGENOM" id="CLU_028200_3_7_1"/>
<feature type="transmembrane region" description="Helical" evidence="7">
    <location>
        <begin position="260"/>
        <end position="282"/>
    </location>
</feature>
<evidence type="ECO:0000313" key="11">
    <source>
        <dbReference type="Proteomes" id="UP000006039"/>
    </source>
</evidence>
<feature type="transmembrane region" description="Helical" evidence="7">
    <location>
        <begin position="100"/>
        <end position="123"/>
    </location>
</feature>
<dbReference type="AlphaFoldDB" id="J3NNX9"/>
<feature type="transmembrane region" description="Helical" evidence="7">
    <location>
        <begin position="20"/>
        <end position="38"/>
    </location>
</feature>
<comment type="similarity">
    <text evidence="5">Belongs to the SAT4 family.</text>
</comment>
<feature type="transmembrane region" description="Helical" evidence="7">
    <location>
        <begin position="58"/>
        <end position="80"/>
    </location>
</feature>
<evidence type="ECO:0000313" key="10">
    <source>
        <dbReference type="EnsemblFungi" id="EJT77882"/>
    </source>
</evidence>
<evidence type="ECO:0000259" key="8">
    <source>
        <dbReference type="Pfam" id="PF20684"/>
    </source>
</evidence>
<feature type="transmembrane region" description="Helical" evidence="7">
    <location>
        <begin position="219"/>
        <end position="240"/>
    </location>
</feature>
<name>J3NNX9_GAET3</name>
<dbReference type="Proteomes" id="UP000006039">
    <property type="component" value="Unassembled WGS sequence"/>
</dbReference>
<evidence type="ECO:0000256" key="3">
    <source>
        <dbReference type="ARBA" id="ARBA00022989"/>
    </source>
</evidence>
<evidence type="ECO:0000256" key="7">
    <source>
        <dbReference type="SAM" id="Phobius"/>
    </source>
</evidence>
<dbReference type="InterPro" id="IPR049326">
    <property type="entry name" value="Rhodopsin_dom_fungi"/>
</dbReference>
<keyword evidence="3 7" id="KW-1133">Transmembrane helix</keyword>
<feature type="transmembrane region" description="Helical" evidence="7">
    <location>
        <begin position="185"/>
        <end position="207"/>
    </location>
</feature>
<organism evidence="9">
    <name type="scientific">Gaeumannomyces tritici (strain R3-111a-1)</name>
    <name type="common">Wheat and barley take-all root rot fungus</name>
    <name type="synonym">Gaeumannomyces graminis var. tritici</name>
    <dbReference type="NCBI Taxonomy" id="644352"/>
    <lineage>
        <taxon>Eukaryota</taxon>
        <taxon>Fungi</taxon>
        <taxon>Dikarya</taxon>
        <taxon>Ascomycota</taxon>
        <taxon>Pezizomycotina</taxon>
        <taxon>Sordariomycetes</taxon>
        <taxon>Sordariomycetidae</taxon>
        <taxon>Magnaporthales</taxon>
        <taxon>Magnaporthaceae</taxon>
        <taxon>Gaeumannomyces</taxon>
    </lineage>
</organism>
<keyword evidence="2 7" id="KW-0812">Transmembrane</keyword>
<dbReference type="VEuPathDB" id="FungiDB:GGTG_02985"/>
<feature type="compositionally biased region" description="Low complexity" evidence="6">
    <location>
        <begin position="381"/>
        <end position="391"/>
    </location>
</feature>
<reference evidence="10" key="4">
    <citation type="journal article" date="2015" name="G3 (Bethesda)">
        <title>Genome sequences of three phytopathogenic species of the Magnaporthaceae family of fungi.</title>
        <authorList>
            <person name="Okagaki L.H."/>
            <person name="Nunes C.C."/>
            <person name="Sailsbery J."/>
            <person name="Clay B."/>
            <person name="Brown D."/>
            <person name="John T."/>
            <person name="Oh Y."/>
            <person name="Young N."/>
            <person name="Fitzgerald M."/>
            <person name="Haas B.J."/>
            <person name="Zeng Q."/>
            <person name="Young S."/>
            <person name="Adiconis X."/>
            <person name="Fan L."/>
            <person name="Levin J.Z."/>
            <person name="Mitchell T.K."/>
            <person name="Okubara P.A."/>
            <person name="Farman M.L."/>
            <person name="Kohn L.M."/>
            <person name="Birren B."/>
            <person name="Ma L.-J."/>
            <person name="Dean R.A."/>
        </authorList>
    </citation>
    <scope>NUCLEOTIDE SEQUENCE</scope>
    <source>
        <strain evidence="10">R3-111a-1</strain>
    </source>
</reference>
<feature type="domain" description="Rhodopsin" evidence="8">
    <location>
        <begin position="45"/>
        <end position="283"/>
    </location>
</feature>
<keyword evidence="4 7" id="KW-0472">Membrane</keyword>
<comment type="subcellular location">
    <subcellularLocation>
        <location evidence="1">Membrane</location>
        <topology evidence="1">Multi-pass membrane protein</topology>
    </subcellularLocation>
</comment>
<dbReference type="Pfam" id="PF20684">
    <property type="entry name" value="Fung_rhodopsin"/>
    <property type="match status" value="1"/>
</dbReference>
<dbReference type="RefSeq" id="XP_009219027.1">
    <property type="nucleotide sequence ID" value="XM_009220763.1"/>
</dbReference>
<reference evidence="10" key="5">
    <citation type="submission" date="2018-04" db="UniProtKB">
        <authorList>
            <consortium name="EnsemblFungi"/>
        </authorList>
    </citation>
    <scope>IDENTIFICATION</scope>
    <source>
        <strain evidence="10">R3-111a-1</strain>
    </source>
</reference>
<feature type="region of interest" description="Disordered" evidence="6">
    <location>
        <begin position="340"/>
        <end position="391"/>
    </location>
</feature>
<protein>
    <recommendedName>
        <fullName evidence="8">Rhodopsin domain-containing protein</fullName>
    </recommendedName>
</protein>
<dbReference type="OrthoDB" id="5429740at2759"/>
<dbReference type="GeneID" id="20343443"/>
<dbReference type="EMBL" id="GL385396">
    <property type="protein sequence ID" value="EJT77882.1"/>
    <property type="molecule type" value="Genomic_DNA"/>
</dbReference>
<feature type="compositionally biased region" description="Basic and acidic residues" evidence="6">
    <location>
        <begin position="340"/>
        <end position="363"/>
    </location>
</feature>
<sequence>MVSFSAPLWAIDNWGPVADIAAWSMFGVLFVVVGLRMYTRACILKQIHGGGLYMDDYITVVCFFIFGISCVLVTVAHSYGLGRRLVDIHPAENVKNALKWNVISSAVLIWTFSLPKFAVIATLQRILDFGIKTRVVFWSLAITSQGCIMSVSVFWFTQCRPIAKQWDPSVDGVCSGTKTFSDLGYFVSAYSAFLDIFFGLYPIPFIMRLSMPLKSRITVSASLGLGVVACIVSIYKLIIFGDIFEIVAKDPTYPLPFLNMLGLAEGSILIICASAPTLGPLYRKARGKFTDRYGSGSGDSQVERKKPISSVFSSVAGDGAAEGHSNKDWSLFNELKLDDPERGRRDAVSPDSAARDNRIDAHTRQNRSMTAETTDDIPLVRNAAGRNRRSSSAMLTLDEAGAKDHQPSLAIHKTIEVSVSSQNPGEAQDQRVGVAL</sequence>
<dbReference type="PANTHER" id="PTHR33048">
    <property type="entry name" value="PTH11-LIKE INTEGRAL MEMBRANE PROTEIN (AFU_ORTHOLOGUE AFUA_5G11245)"/>
    <property type="match status" value="1"/>
</dbReference>
<reference evidence="11" key="1">
    <citation type="submission" date="2010-07" db="EMBL/GenBank/DDBJ databases">
        <title>The genome sequence of Gaeumannomyces graminis var. tritici strain R3-111a-1.</title>
        <authorList>
            <consortium name="The Broad Institute Genome Sequencing Platform"/>
            <person name="Ma L.-J."/>
            <person name="Dead R."/>
            <person name="Young S."/>
            <person name="Zeng Q."/>
            <person name="Koehrsen M."/>
            <person name="Alvarado L."/>
            <person name="Berlin A."/>
            <person name="Chapman S.B."/>
            <person name="Chen Z."/>
            <person name="Freedman E."/>
            <person name="Gellesch M."/>
            <person name="Goldberg J."/>
            <person name="Griggs A."/>
            <person name="Gujja S."/>
            <person name="Heilman E.R."/>
            <person name="Heiman D."/>
            <person name="Hepburn T."/>
            <person name="Howarth C."/>
            <person name="Jen D."/>
            <person name="Larson L."/>
            <person name="Mehta T."/>
            <person name="Neiman D."/>
            <person name="Pearson M."/>
            <person name="Roberts A."/>
            <person name="Saif S."/>
            <person name="Shea T."/>
            <person name="Shenoy N."/>
            <person name="Sisk P."/>
            <person name="Stolte C."/>
            <person name="Sykes S."/>
            <person name="Walk T."/>
            <person name="White J."/>
            <person name="Yandava C."/>
            <person name="Haas B."/>
            <person name="Nusbaum C."/>
            <person name="Birren B."/>
        </authorList>
    </citation>
    <scope>NUCLEOTIDE SEQUENCE [LARGE SCALE GENOMIC DNA]</scope>
    <source>
        <strain evidence="11">R3-111a-1</strain>
    </source>
</reference>
<evidence type="ECO:0000256" key="5">
    <source>
        <dbReference type="ARBA" id="ARBA00038359"/>
    </source>
</evidence>
<gene>
    <name evidence="10" type="primary">20343443</name>
    <name evidence="9" type="ORF">GGTG_02985</name>
</gene>
<evidence type="ECO:0000313" key="9">
    <source>
        <dbReference type="EMBL" id="EJT77882.1"/>
    </source>
</evidence>
<feature type="transmembrane region" description="Helical" evidence="7">
    <location>
        <begin position="135"/>
        <end position="156"/>
    </location>
</feature>